<comment type="subcellular location">
    <subcellularLocation>
        <location evidence="1">Nucleus</location>
    </subcellularLocation>
</comment>
<keyword evidence="8" id="KW-0539">Nucleus</keyword>
<dbReference type="GO" id="GO:0005634">
    <property type="term" value="C:nucleus"/>
    <property type="evidence" value="ECO:0007669"/>
    <property type="project" value="UniProtKB-SubCell"/>
</dbReference>
<dbReference type="EMBL" id="KV454475">
    <property type="protein sequence ID" value="ODV63718.1"/>
    <property type="molecule type" value="Genomic_DNA"/>
</dbReference>
<gene>
    <name evidence="12" type="ORF">ASCRUDRAFT_30746</name>
</gene>
<keyword evidence="13" id="KW-1185">Reference proteome</keyword>
<dbReference type="PROSITE" id="PS50082">
    <property type="entry name" value="WD_REPEATS_2"/>
    <property type="match status" value="2"/>
</dbReference>
<feature type="compositionally biased region" description="Basic and acidic residues" evidence="10">
    <location>
        <begin position="630"/>
        <end position="644"/>
    </location>
</feature>
<dbReference type="STRING" id="1344418.A0A1D2VQ35"/>
<evidence type="ECO:0000256" key="9">
    <source>
        <dbReference type="PROSITE-ProRule" id="PRU00221"/>
    </source>
</evidence>
<feature type="compositionally biased region" description="Basic and acidic residues" evidence="10">
    <location>
        <begin position="655"/>
        <end position="665"/>
    </location>
</feature>
<evidence type="ECO:0000256" key="7">
    <source>
        <dbReference type="ARBA" id="ARBA00023204"/>
    </source>
</evidence>
<dbReference type="GO" id="GO:0033186">
    <property type="term" value="C:CAF-1 complex"/>
    <property type="evidence" value="ECO:0007669"/>
    <property type="project" value="TreeGrafter"/>
</dbReference>
<feature type="region of interest" description="Disordered" evidence="10">
    <location>
        <begin position="195"/>
        <end position="228"/>
    </location>
</feature>
<dbReference type="PROSITE" id="PS50294">
    <property type="entry name" value="WD_REPEATS_REGION"/>
    <property type="match status" value="2"/>
</dbReference>
<keyword evidence="5" id="KW-0227">DNA damage</keyword>
<feature type="compositionally biased region" description="Polar residues" evidence="10">
    <location>
        <begin position="213"/>
        <end position="228"/>
    </location>
</feature>
<keyword evidence="3 9" id="KW-0853">WD repeat</keyword>
<keyword evidence="7" id="KW-0234">DNA repair</keyword>
<dbReference type="InterPro" id="IPR045145">
    <property type="entry name" value="PTHR15271"/>
</dbReference>
<organism evidence="12 13">
    <name type="scientific">Ascoidea rubescens DSM 1968</name>
    <dbReference type="NCBI Taxonomy" id="1344418"/>
    <lineage>
        <taxon>Eukaryota</taxon>
        <taxon>Fungi</taxon>
        <taxon>Dikarya</taxon>
        <taxon>Ascomycota</taxon>
        <taxon>Saccharomycotina</taxon>
        <taxon>Saccharomycetes</taxon>
        <taxon>Ascoideaceae</taxon>
        <taxon>Ascoidea</taxon>
    </lineage>
</organism>
<dbReference type="Proteomes" id="UP000095038">
    <property type="component" value="Unassembled WGS sequence"/>
</dbReference>
<evidence type="ECO:0000256" key="4">
    <source>
        <dbReference type="ARBA" id="ARBA00022737"/>
    </source>
</evidence>
<name>A0A1D2VQ35_9ASCO</name>
<evidence type="ECO:0000256" key="6">
    <source>
        <dbReference type="ARBA" id="ARBA00022853"/>
    </source>
</evidence>
<sequence length="680" mass="76172">MNASTIAVHWHDDSQPIYSCHFQPNNQNTHSKRLATAGGDNNVRIWSLTYSNDFKQITSIEYRCTLSKHTQAVNVVRFDPKGQILATAGDDGALLIWTLSDKIIKEFGSNDIDQDDQKESWILRHSLRSSTSEIYDIAWSPNSQYLLTGSMDNISKIYNVVTGQCVKQIAEHNHYIQGVAWDPKNEFIATQSADRSYLKPQIPQSPKKDSNHGSRTITPIPSPSLSTASLVSPSVSFTSISTSMNPPLSKRRLSASSTGSTSSFSTATRSASPTPSAAPPLPAIRKMDLRDFRNNYSYNYNFNFNFTLRNSLLYYSETLQSFFRRLTFSIDGSLLLTPSGIFKTFVSTDNIDSNAYSFPILTSDNNNDNNHLDTSPTKQQEVITNTVYIYTRAGLNHPPVAHLPGLKKPAIAISFNPYYFKLRNNFILSNITPKKNKTTSHSLFKLPYRMIFAVSTQDSIIIYDTQSLEPLALVANLHYSTFTDLTWSSDGLTLIVSSTDGFCSSVIFEESFLGERYSEDNSNHENEKLNDKFSTDDKNTANTINTTNITNTTANTNNKDSVNLDQKKNANALGIVITKITENPITGSPKNIPKTAKVITAIKEMEKEKQTINTLLMEASNTNKRSGITEGRREKHKKIDDKNNKNNKNKTGLKTIEKKQETGDPKKKKRRIAPILVEKK</sequence>
<evidence type="ECO:0000256" key="3">
    <source>
        <dbReference type="ARBA" id="ARBA00022574"/>
    </source>
</evidence>
<feature type="compositionally biased region" description="Low complexity" evidence="10">
    <location>
        <begin position="254"/>
        <end position="275"/>
    </location>
</feature>
<dbReference type="PANTHER" id="PTHR15271:SF4">
    <property type="entry name" value="CHROMATIN ASSEMBLY FACTOR 1 SUBUNIT B"/>
    <property type="match status" value="1"/>
</dbReference>
<dbReference type="FunCoup" id="A0A1D2VQ35">
    <property type="interactions" value="831"/>
</dbReference>
<dbReference type="InParanoid" id="A0A1D2VQ35"/>
<evidence type="ECO:0000256" key="10">
    <source>
        <dbReference type="SAM" id="MobiDB-lite"/>
    </source>
</evidence>
<feature type="domain" description="CAF1B/HIR1 beta-propeller" evidence="11">
    <location>
        <begin position="1"/>
        <end position="197"/>
    </location>
</feature>
<reference evidence="13" key="1">
    <citation type="submission" date="2016-05" db="EMBL/GenBank/DDBJ databases">
        <title>Comparative genomics of biotechnologically important yeasts.</title>
        <authorList>
            <consortium name="DOE Joint Genome Institute"/>
            <person name="Riley R."/>
            <person name="Haridas S."/>
            <person name="Wolfe K.H."/>
            <person name="Lopes M.R."/>
            <person name="Hittinger C.T."/>
            <person name="Goker M."/>
            <person name="Salamov A."/>
            <person name="Wisecaver J."/>
            <person name="Long T.M."/>
            <person name="Aerts A.L."/>
            <person name="Barry K."/>
            <person name="Choi C."/>
            <person name="Clum A."/>
            <person name="Coughlan A.Y."/>
            <person name="Deshpande S."/>
            <person name="Douglass A.P."/>
            <person name="Hanson S.J."/>
            <person name="Klenk H.-P."/>
            <person name="Labutti K."/>
            <person name="Lapidus A."/>
            <person name="Lindquist E."/>
            <person name="Lipzen A."/>
            <person name="Meier-Kolthoff J.P."/>
            <person name="Ohm R.A."/>
            <person name="Otillar R.P."/>
            <person name="Pangilinan J."/>
            <person name="Peng Y."/>
            <person name="Rokas A."/>
            <person name="Rosa C.A."/>
            <person name="Scheuner C."/>
            <person name="Sibirny A.A."/>
            <person name="Slot J.C."/>
            <person name="Stielow J.B."/>
            <person name="Sun H."/>
            <person name="Kurtzman C.P."/>
            <person name="Blackwell M."/>
            <person name="Grigoriev I.V."/>
            <person name="Jeffries T.W."/>
        </authorList>
    </citation>
    <scope>NUCLEOTIDE SEQUENCE [LARGE SCALE GENOMIC DNA]</scope>
    <source>
        <strain evidence="13">DSM 1968</strain>
    </source>
</reference>
<feature type="domain" description="CAF1B/HIR1 beta-propeller" evidence="11">
    <location>
        <begin position="378"/>
        <end position="511"/>
    </location>
</feature>
<comment type="similarity">
    <text evidence="2">Belongs to the WD repeat HIR1 family.</text>
</comment>
<dbReference type="InterPro" id="IPR015943">
    <property type="entry name" value="WD40/YVTN_repeat-like_dom_sf"/>
</dbReference>
<feature type="region of interest" description="Disordered" evidence="10">
    <location>
        <begin position="243"/>
        <end position="282"/>
    </location>
</feature>
<proteinExistence type="inferred from homology"/>
<dbReference type="SMART" id="SM00320">
    <property type="entry name" value="WD40"/>
    <property type="match status" value="6"/>
</dbReference>
<dbReference type="GO" id="GO:0006334">
    <property type="term" value="P:nucleosome assembly"/>
    <property type="evidence" value="ECO:0007669"/>
    <property type="project" value="TreeGrafter"/>
</dbReference>
<feature type="region of interest" description="Disordered" evidence="10">
    <location>
        <begin position="623"/>
        <end position="680"/>
    </location>
</feature>
<dbReference type="GeneID" id="30963850"/>
<accession>A0A1D2VQ35</accession>
<keyword evidence="6" id="KW-0156">Chromatin regulator</keyword>
<protein>
    <submittedName>
        <fullName evidence="12">WD40 repeat-like protein</fullName>
    </submittedName>
</protein>
<feature type="repeat" description="WD" evidence="9">
    <location>
        <begin position="127"/>
        <end position="168"/>
    </location>
</feature>
<evidence type="ECO:0000256" key="5">
    <source>
        <dbReference type="ARBA" id="ARBA00022763"/>
    </source>
</evidence>
<dbReference type="PANTHER" id="PTHR15271">
    <property type="entry name" value="CHROMATIN ASSEMBLY FACTOR 1 SUBUNIT B"/>
    <property type="match status" value="1"/>
</dbReference>
<feature type="repeat" description="WD" evidence="9">
    <location>
        <begin position="66"/>
        <end position="100"/>
    </location>
</feature>
<dbReference type="AlphaFoldDB" id="A0A1D2VQ35"/>
<evidence type="ECO:0000259" key="11">
    <source>
        <dbReference type="Pfam" id="PF24105"/>
    </source>
</evidence>
<dbReference type="RefSeq" id="XP_020050025.1">
    <property type="nucleotide sequence ID" value="XM_020190214.1"/>
</dbReference>
<evidence type="ECO:0000256" key="8">
    <source>
        <dbReference type="ARBA" id="ARBA00023242"/>
    </source>
</evidence>
<dbReference type="Pfam" id="PF24105">
    <property type="entry name" value="Beta-prop_CAF1B_HIR1"/>
    <property type="match status" value="2"/>
</dbReference>
<dbReference type="OrthoDB" id="71227at2759"/>
<dbReference type="SUPFAM" id="SSF50978">
    <property type="entry name" value="WD40 repeat-like"/>
    <property type="match status" value="1"/>
</dbReference>
<evidence type="ECO:0000256" key="2">
    <source>
        <dbReference type="ARBA" id="ARBA00007306"/>
    </source>
</evidence>
<evidence type="ECO:0000313" key="12">
    <source>
        <dbReference type="EMBL" id="ODV63718.1"/>
    </source>
</evidence>
<keyword evidence="4" id="KW-0677">Repeat</keyword>
<evidence type="ECO:0000256" key="1">
    <source>
        <dbReference type="ARBA" id="ARBA00004123"/>
    </source>
</evidence>
<evidence type="ECO:0000313" key="13">
    <source>
        <dbReference type="Proteomes" id="UP000095038"/>
    </source>
</evidence>
<dbReference type="InterPro" id="IPR001680">
    <property type="entry name" value="WD40_rpt"/>
</dbReference>
<dbReference type="GO" id="GO:0006281">
    <property type="term" value="P:DNA repair"/>
    <property type="evidence" value="ECO:0007669"/>
    <property type="project" value="UniProtKB-KW"/>
</dbReference>
<dbReference type="GO" id="GO:0006335">
    <property type="term" value="P:DNA replication-dependent chromatin assembly"/>
    <property type="evidence" value="ECO:0007669"/>
    <property type="project" value="InterPro"/>
</dbReference>
<dbReference type="Gene3D" id="2.130.10.10">
    <property type="entry name" value="YVTN repeat-like/Quinoprotein amine dehydrogenase"/>
    <property type="match status" value="2"/>
</dbReference>
<dbReference type="InterPro" id="IPR055410">
    <property type="entry name" value="Beta-prop_CAF1B_HIR1"/>
</dbReference>
<dbReference type="InterPro" id="IPR036322">
    <property type="entry name" value="WD40_repeat_dom_sf"/>
</dbReference>